<keyword evidence="2" id="KW-1133">Transmembrane helix</keyword>
<dbReference type="Proteomes" id="UP000825002">
    <property type="component" value="Unassembled WGS sequence"/>
</dbReference>
<keyword evidence="2" id="KW-0812">Transmembrane</keyword>
<feature type="region of interest" description="Disordered" evidence="1">
    <location>
        <begin position="250"/>
        <end position="301"/>
    </location>
</feature>
<accession>A0ABQ7S9Q3</accession>
<feature type="region of interest" description="Disordered" evidence="1">
    <location>
        <begin position="486"/>
        <end position="529"/>
    </location>
</feature>
<feature type="region of interest" description="Disordered" evidence="1">
    <location>
        <begin position="181"/>
        <end position="203"/>
    </location>
</feature>
<feature type="region of interest" description="Disordered" evidence="1">
    <location>
        <begin position="91"/>
        <end position="145"/>
    </location>
</feature>
<feature type="region of interest" description="Disordered" evidence="1">
    <location>
        <begin position="445"/>
        <end position="464"/>
    </location>
</feature>
<comment type="caution">
    <text evidence="3">The sequence shown here is derived from an EMBL/GenBank/DDBJ whole genome shotgun (WGS) entry which is preliminary data.</text>
</comment>
<feature type="compositionally biased region" description="Basic residues" evidence="1">
    <location>
        <begin position="107"/>
        <end position="130"/>
    </location>
</feature>
<feature type="compositionally biased region" description="Basic and acidic residues" evidence="1">
    <location>
        <begin position="258"/>
        <end position="270"/>
    </location>
</feature>
<organism evidence="3 4">
    <name type="scientific">Fragariocoptes setiger</name>
    <dbReference type="NCBI Taxonomy" id="1670756"/>
    <lineage>
        <taxon>Eukaryota</taxon>
        <taxon>Metazoa</taxon>
        <taxon>Ecdysozoa</taxon>
        <taxon>Arthropoda</taxon>
        <taxon>Chelicerata</taxon>
        <taxon>Arachnida</taxon>
        <taxon>Acari</taxon>
        <taxon>Acariformes</taxon>
        <taxon>Trombidiformes</taxon>
        <taxon>Prostigmata</taxon>
        <taxon>Eupodina</taxon>
        <taxon>Eriophyoidea</taxon>
        <taxon>Phytoptidae</taxon>
        <taxon>Fragariocoptes</taxon>
    </lineage>
</organism>
<feature type="compositionally biased region" description="Polar residues" evidence="1">
    <location>
        <begin position="291"/>
        <end position="301"/>
    </location>
</feature>
<feature type="compositionally biased region" description="Polar residues" evidence="1">
    <location>
        <begin position="92"/>
        <end position="106"/>
    </location>
</feature>
<dbReference type="EMBL" id="JAIFTH010000221">
    <property type="protein sequence ID" value="KAG9510153.1"/>
    <property type="molecule type" value="Genomic_DNA"/>
</dbReference>
<feature type="transmembrane region" description="Helical" evidence="2">
    <location>
        <begin position="151"/>
        <end position="172"/>
    </location>
</feature>
<keyword evidence="4" id="KW-1185">Reference proteome</keyword>
<gene>
    <name evidence="3" type="ORF">GZH46_01313</name>
</gene>
<proteinExistence type="predicted"/>
<evidence type="ECO:0000256" key="2">
    <source>
        <dbReference type="SAM" id="Phobius"/>
    </source>
</evidence>
<evidence type="ECO:0000256" key="1">
    <source>
        <dbReference type="SAM" id="MobiDB-lite"/>
    </source>
</evidence>
<name>A0ABQ7S9Q3_9ACAR</name>
<evidence type="ECO:0000313" key="3">
    <source>
        <dbReference type="EMBL" id="KAG9510153.1"/>
    </source>
</evidence>
<feature type="compositionally biased region" description="Low complexity" evidence="1">
    <location>
        <begin position="569"/>
        <end position="592"/>
    </location>
</feature>
<reference evidence="3 4" key="1">
    <citation type="submission" date="2020-10" db="EMBL/GenBank/DDBJ databases">
        <authorList>
            <person name="Klimov P.B."/>
            <person name="Dyachkov S.M."/>
            <person name="Chetverikov P.E."/>
        </authorList>
    </citation>
    <scope>NUCLEOTIDE SEQUENCE [LARGE SCALE GENOMIC DNA]</scope>
    <source>
        <strain evidence="3">BMOC 18-1129-001#AD2665</strain>
        <tissue evidence="3">Entire mites</tissue>
    </source>
</reference>
<feature type="compositionally biased region" description="Basic and acidic residues" evidence="1">
    <location>
        <begin position="516"/>
        <end position="529"/>
    </location>
</feature>
<feature type="region of interest" description="Disordered" evidence="1">
    <location>
        <begin position="548"/>
        <end position="594"/>
    </location>
</feature>
<feature type="non-terminal residue" evidence="3">
    <location>
        <position position="652"/>
    </location>
</feature>
<protein>
    <submittedName>
        <fullName evidence="3">Uncharacterized protein</fullName>
    </submittedName>
</protein>
<sequence>MMGSSGIVMSTEIPGATEKIKCSVIPKTTNNSRCDLFSHPQHIQDTEWRQNSTVSGSNHLMSSMISSNTSVDNFFRCHVIGCHNRKTKATRRTTIPKTLYHSTTAPKSRHRSNNSFKYRSRLSSRRRTSHNKSMSNRSNEHQSKNNMRPTILFAIIYSMVVLLHILTITPAMNQAQNIDSTLDGQQQQTDQHQQEQVHAEQTPVACSDCSSGIEIVSSNVQSSNLNDRPPIVDQPIEGRQLSRPINKANFDSITHGRGRTEHAQHRDVGDNYHNNHRQQHTTRPALHGGQNKPTKSSTVDQSSYVAPIIPHNYNYNPFTYHSQPAPQQQHYHRHQGHHHIKTTQRPARKVFKMLPPQNCSSTGSTVCDTVSSYPSDEIFRVVSDTKKQLSGTSFNLNSFFSDESRNADEPFEAPPEANANRRPHQLKRRLTSGILVYSTEVKYPHEPAHSSHSRHHIYDTSTDEHIKPISQVKLTDADENAYVDEVATSPDDTFDQQQQQGVRRSNKKKSSPVQTAHDKSQQIQFEEREPSLQFDFMDDLSRLSRQTYQTIPHSRPTTTSLQRSVRQADTSPTENNDNNSNSNDSATPSTDTEIGDEIKPLCKVKSIYITPRAAQAKICKKEAFSHQRRPWTTGSGYILYTELLRMSSDSKF</sequence>
<keyword evidence="2" id="KW-0472">Membrane</keyword>
<feature type="region of interest" description="Disordered" evidence="1">
    <location>
        <begin position="404"/>
        <end position="427"/>
    </location>
</feature>
<feature type="compositionally biased region" description="Polar residues" evidence="1">
    <location>
        <begin position="548"/>
        <end position="568"/>
    </location>
</feature>
<evidence type="ECO:0000313" key="4">
    <source>
        <dbReference type="Proteomes" id="UP000825002"/>
    </source>
</evidence>